<organism evidence="8">
    <name type="scientific">Mycobacterium sp. (strain MCS)</name>
    <dbReference type="NCBI Taxonomy" id="164756"/>
    <lineage>
        <taxon>Bacteria</taxon>
        <taxon>Bacillati</taxon>
        <taxon>Actinomycetota</taxon>
        <taxon>Actinomycetes</taxon>
        <taxon>Mycobacteriales</taxon>
        <taxon>Mycobacteriaceae</taxon>
        <taxon>Mycobacterium</taxon>
    </lineage>
</organism>
<gene>
    <name evidence="8" type="ordered locus">Mmcs_0664</name>
</gene>
<feature type="region of interest" description="Disordered" evidence="6">
    <location>
        <begin position="339"/>
        <end position="359"/>
    </location>
</feature>
<evidence type="ECO:0000256" key="4">
    <source>
        <dbReference type="ARBA" id="ARBA00047607"/>
    </source>
</evidence>
<dbReference type="FunFam" id="3.30.420.150:FF:000006">
    <property type="entry name" value="Ppx/GppA family phosphatase"/>
    <property type="match status" value="1"/>
</dbReference>
<reference evidence="8" key="1">
    <citation type="submission" date="2006-06" db="EMBL/GenBank/DDBJ databases">
        <title>Complete sequence of chromosome of Mycobacterium sp. MCS.</title>
        <authorList>
            <consortium name="US DOE Joint Genome Institute"/>
            <person name="Copeland A."/>
            <person name="Lucas S."/>
            <person name="Lapidus A."/>
            <person name="Barry K."/>
            <person name="Detter J.C."/>
            <person name="Glavina del Rio T."/>
            <person name="Hammon N."/>
            <person name="Israni S."/>
            <person name="Dalin E."/>
            <person name="Tice H."/>
            <person name="Pitluck S."/>
            <person name="Martinez M."/>
            <person name="Schmutz J."/>
            <person name="Larimer F."/>
            <person name="Land M."/>
            <person name="Hauser L."/>
            <person name="Kyrpides N."/>
            <person name="Kim E."/>
            <person name="Miller C.D."/>
            <person name="Hughes J.E."/>
            <person name="Anderson A.J."/>
            <person name="Sims R.C."/>
            <person name="Richardson P."/>
        </authorList>
    </citation>
    <scope>NUCLEOTIDE SEQUENCE [LARGE SCALE GENOMIC DNA]</scope>
    <source>
        <strain evidence="8">MCS</strain>
    </source>
</reference>
<protein>
    <recommendedName>
        <fullName evidence="5">Exopolyphosphatase 1</fullName>
        <ecNumber evidence="2">3.6.1.11</ecNumber>
    </recommendedName>
</protein>
<evidence type="ECO:0000313" key="8">
    <source>
        <dbReference type="EMBL" id="ABG06785.1"/>
    </source>
</evidence>
<sequence>MRLGVLDVGSNTVHLLVVDARRGGHPTPMSSTKASLRLAEAIDDSGKLTRKGADRLVATVDEFAKIATSSGCAEMMAFATSAVRDATNSDDVLARVLAETGVRLRVLSGVDESRLTFLAVRRWYGWSAGRIINIDIGGGSLELSNGGDEEPEVALSLPLGAGRLTREWLPDDPPGRRRVAMLREWLANELSDASTELLEAGSPDLAVATSKTFRSLARLTGAAPSGAGPRVKRTLTATGLRQLIAFISRMTAADRAELEGVSAERAPQIVAGALVAEASMRALGIESVDICPWALREGLILRKLDSEADGSAFVGGTEVGGADDLTRVSGMDDLAAVETPVRDAGPKALSPTATKGNTR</sequence>
<dbReference type="FunFam" id="3.30.420.40:FF:000138">
    <property type="entry name" value="Exopolyphosphatase 1"/>
    <property type="match status" value="1"/>
</dbReference>
<dbReference type="AlphaFoldDB" id="A0A5Q5BF15"/>
<dbReference type="InterPro" id="IPR043129">
    <property type="entry name" value="ATPase_NBD"/>
</dbReference>
<evidence type="ECO:0000259" key="7">
    <source>
        <dbReference type="Pfam" id="PF02541"/>
    </source>
</evidence>
<evidence type="ECO:0000256" key="2">
    <source>
        <dbReference type="ARBA" id="ARBA00012451"/>
    </source>
</evidence>
<dbReference type="SUPFAM" id="SSF53067">
    <property type="entry name" value="Actin-like ATPase domain"/>
    <property type="match status" value="2"/>
</dbReference>
<keyword evidence="3" id="KW-0378">Hydrolase</keyword>
<dbReference type="PANTHER" id="PTHR30005:SF0">
    <property type="entry name" value="RETROGRADE REGULATION PROTEIN 2"/>
    <property type="match status" value="1"/>
</dbReference>
<evidence type="ECO:0000256" key="1">
    <source>
        <dbReference type="ARBA" id="ARBA00007125"/>
    </source>
</evidence>
<dbReference type="KEGG" id="mmc:Mmcs_0664"/>
<dbReference type="Gene3D" id="3.30.420.150">
    <property type="entry name" value="Exopolyphosphatase. Domain 2"/>
    <property type="match status" value="1"/>
</dbReference>
<feature type="domain" description="Ppx/GppA phosphatase N-terminal" evidence="7">
    <location>
        <begin position="17"/>
        <end position="307"/>
    </location>
</feature>
<accession>A0A5Q5BF15</accession>
<dbReference type="Gene3D" id="3.30.420.40">
    <property type="match status" value="1"/>
</dbReference>
<dbReference type="Pfam" id="PF02541">
    <property type="entry name" value="Ppx-GppA"/>
    <property type="match status" value="1"/>
</dbReference>
<proteinExistence type="inferred from homology"/>
<dbReference type="EMBL" id="CP000384">
    <property type="protein sequence ID" value="ABG06785.1"/>
    <property type="molecule type" value="Genomic_DNA"/>
</dbReference>
<evidence type="ECO:0000256" key="5">
    <source>
        <dbReference type="ARBA" id="ARBA00070035"/>
    </source>
</evidence>
<comment type="catalytic activity">
    <reaction evidence="4">
        <text>[phosphate](n) + H2O = [phosphate](n-1) + phosphate + H(+)</text>
        <dbReference type="Rhea" id="RHEA:21528"/>
        <dbReference type="Rhea" id="RHEA-COMP:9859"/>
        <dbReference type="Rhea" id="RHEA-COMP:14279"/>
        <dbReference type="ChEBI" id="CHEBI:15377"/>
        <dbReference type="ChEBI" id="CHEBI:15378"/>
        <dbReference type="ChEBI" id="CHEBI:16838"/>
        <dbReference type="ChEBI" id="CHEBI:43474"/>
        <dbReference type="EC" id="3.6.1.11"/>
    </reaction>
</comment>
<name>A0A5Q5BF15_MYCSS</name>
<comment type="similarity">
    <text evidence="1">Belongs to the GppA/Ppx family.</text>
</comment>
<dbReference type="GO" id="GO:0004309">
    <property type="term" value="F:exopolyphosphatase activity"/>
    <property type="evidence" value="ECO:0007669"/>
    <property type="project" value="UniProtKB-EC"/>
</dbReference>
<dbReference type="CDD" id="cd24056">
    <property type="entry name" value="ASKHA_NBD_MtPPX1-like"/>
    <property type="match status" value="1"/>
</dbReference>
<evidence type="ECO:0000256" key="3">
    <source>
        <dbReference type="ARBA" id="ARBA00022801"/>
    </source>
</evidence>
<evidence type="ECO:0000256" key="6">
    <source>
        <dbReference type="SAM" id="MobiDB-lite"/>
    </source>
</evidence>
<dbReference type="EC" id="3.6.1.11" evidence="2"/>
<dbReference type="InterPro" id="IPR003695">
    <property type="entry name" value="Ppx_GppA_N"/>
</dbReference>
<dbReference type="InterPro" id="IPR050273">
    <property type="entry name" value="GppA/Ppx_hydrolase"/>
</dbReference>
<dbReference type="PANTHER" id="PTHR30005">
    <property type="entry name" value="EXOPOLYPHOSPHATASE"/>
    <property type="match status" value="1"/>
</dbReference>